<evidence type="ECO:0000259" key="4">
    <source>
        <dbReference type="SMART" id="SM00446"/>
    </source>
</evidence>
<feature type="region of interest" description="Disordered" evidence="3">
    <location>
        <begin position="201"/>
        <end position="251"/>
    </location>
</feature>
<feature type="domain" description="U2A'/phosphoprotein 32 family A C-terminal" evidence="4">
    <location>
        <begin position="103"/>
        <end position="121"/>
    </location>
</feature>
<dbReference type="InterPro" id="IPR032675">
    <property type="entry name" value="LRR_dom_sf"/>
</dbReference>
<keyword evidence="1" id="KW-0433">Leucine-rich repeat</keyword>
<dbReference type="Pfam" id="PF14580">
    <property type="entry name" value="LRR_9"/>
    <property type="match status" value="1"/>
</dbReference>
<dbReference type="InterPro" id="IPR003603">
    <property type="entry name" value="U2A'_phosphoprotein32A_C"/>
</dbReference>
<dbReference type="KEGG" id="btab:109040220"/>
<dbReference type="PANTHER" id="PTHR18849">
    <property type="entry name" value="LEUCINE RICH REPEAT PROTEIN"/>
    <property type="match status" value="1"/>
</dbReference>
<organism evidence="5 6">
    <name type="scientific">Bemisia tabaci</name>
    <name type="common">Sweetpotato whitefly</name>
    <name type="synonym">Aleurodes tabaci</name>
    <dbReference type="NCBI Taxonomy" id="7038"/>
    <lineage>
        <taxon>Eukaryota</taxon>
        <taxon>Metazoa</taxon>
        <taxon>Ecdysozoa</taxon>
        <taxon>Arthropoda</taxon>
        <taxon>Hexapoda</taxon>
        <taxon>Insecta</taxon>
        <taxon>Pterygota</taxon>
        <taxon>Neoptera</taxon>
        <taxon>Paraneoptera</taxon>
        <taxon>Hemiptera</taxon>
        <taxon>Sternorrhyncha</taxon>
        <taxon>Aleyrodoidea</taxon>
        <taxon>Aleyrodidae</taxon>
        <taxon>Aleyrodinae</taxon>
        <taxon>Bemisia</taxon>
    </lineage>
</organism>
<dbReference type="Proteomes" id="UP001152759">
    <property type="component" value="Chromosome 9"/>
</dbReference>
<accession>A0A9P0G522</accession>
<dbReference type="FunFam" id="3.80.10.10:FF:000094">
    <property type="entry name" value="protein C21orf2 isoform X1"/>
    <property type="match status" value="1"/>
</dbReference>
<evidence type="ECO:0000256" key="3">
    <source>
        <dbReference type="SAM" id="MobiDB-lite"/>
    </source>
</evidence>
<keyword evidence="6" id="KW-1185">Reference proteome</keyword>
<dbReference type="AlphaFoldDB" id="A0A9P0G522"/>
<dbReference type="PROSITE" id="PS51450">
    <property type="entry name" value="LRR"/>
    <property type="match status" value="2"/>
</dbReference>
<dbReference type="Gene3D" id="3.80.10.10">
    <property type="entry name" value="Ribonuclease Inhibitor"/>
    <property type="match status" value="1"/>
</dbReference>
<evidence type="ECO:0000313" key="6">
    <source>
        <dbReference type="Proteomes" id="UP001152759"/>
    </source>
</evidence>
<dbReference type="OrthoDB" id="1517790at2759"/>
<proteinExistence type="predicted"/>
<feature type="compositionally biased region" description="Polar residues" evidence="3">
    <location>
        <begin position="201"/>
        <end position="211"/>
    </location>
</feature>
<evidence type="ECO:0000313" key="5">
    <source>
        <dbReference type="EMBL" id="CAH0777718.1"/>
    </source>
</evidence>
<dbReference type="GO" id="GO:0097733">
    <property type="term" value="C:photoreceptor cell cilium"/>
    <property type="evidence" value="ECO:0007669"/>
    <property type="project" value="UniProtKB-ARBA"/>
</dbReference>
<dbReference type="PANTHER" id="PTHR18849:SF0">
    <property type="entry name" value="CILIA- AND FLAGELLA-ASSOCIATED PROTEIN 410-RELATED"/>
    <property type="match status" value="1"/>
</dbReference>
<keyword evidence="2" id="KW-0677">Repeat</keyword>
<sequence>MTKLTEEMVFARTRQSSLDAIVKFNCWGADLSDVSVCRKFRNCQVLSLSVNQISTLEDFQNLPKLQELFIRKNNIQHLSDIIYLKSCPSLHCLWLDENPCAEHDNYRLTVIRNLPNLKKLDNVEITPDEKREAARRGHILQHPDLTDTSPEESETEDVQYQRSQIIEEQSRPSPESEDSPSRDRDIYEYQPAQEQISYTNSTRYHSSQNHSLPEENNVGNNHHSNWGSRQGLHKESSSSEGSPTNGHRYIPNYSSQEESYVQTYPKIVSHSNNDLRSQEILSRRASILGRRSASRTSNIMSAVMHLVSELDYSDLVVLEAAIRSRLDKMDQDSGE</sequence>
<evidence type="ECO:0000256" key="2">
    <source>
        <dbReference type="ARBA" id="ARBA00022737"/>
    </source>
</evidence>
<protein>
    <recommendedName>
        <fullName evidence="4">U2A'/phosphoprotein 32 family A C-terminal domain-containing protein</fullName>
    </recommendedName>
</protein>
<dbReference type="GO" id="GO:0007010">
    <property type="term" value="P:cytoskeleton organization"/>
    <property type="evidence" value="ECO:0007669"/>
    <property type="project" value="TreeGrafter"/>
</dbReference>
<feature type="compositionally biased region" description="Polar residues" evidence="3">
    <location>
        <begin position="217"/>
        <end position="228"/>
    </location>
</feature>
<dbReference type="InterPro" id="IPR001611">
    <property type="entry name" value="Leu-rich_rpt"/>
</dbReference>
<dbReference type="SMART" id="SM00446">
    <property type="entry name" value="LRRcap"/>
    <property type="match status" value="1"/>
</dbReference>
<gene>
    <name evidence="5" type="ORF">BEMITA_LOCUS13639</name>
</gene>
<feature type="region of interest" description="Disordered" evidence="3">
    <location>
        <begin position="128"/>
        <end position="183"/>
    </location>
</feature>
<dbReference type="GO" id="GO:0036064">
    <property type="term" value="C:ciliary basal body"/>
    <property type="evidence" value="ECO:0007669"/>
    <property type="project" value="UniProtKB-ARBA"/>
</dbReference>
<dbReference type="EMBL" id="OU963870">
    <property type="protein sequence ID" value="CAH0777718.1"/>
    <property type="molecule type" value="Genomic_DNA"/>
</dbReference>
<reference evidence="5" key="1">
    <citation type="submission" date="2021-12" db="EMBL/GenBank/DDBJ databases">
        <authorList>
            <person name="King R."/>
        </authorList>
    </citation>
    <scope>NUCLEOTIDE SEQUENCE</scope>
</reference>
<dbReference type="SUPFAM" id="SSF52058">
    <property type="entry name" value="L domain-like"/>
    <property type="match status" value="1"/>
</dbReference>
<evidence type="ECO:0000256" key="1">
    <source>
        <dbReference type="ARBA" id="ARBA00022614"/>
    </source>
</evidence>
<name>A0A9P0G522_BEMTA</name>